<keyword evidence="1" id="KW-1133">Transmembrane helix</keyword>
<sequence length="61" mass="6324">MVRSQLRNTPGRSLAVFSADGRLAMLALAVTGAALLLTVLAALVPAILIRRLPTAALLADQ</sequence>
<protein>
    <submittedName>
        <fullName evidence="2">Uncharacterized protein</fullName>
    </submittedName>
</protein>
<name>A0A3N9X7T1_9ACTN</name>
<evidence type="ECO:0000256" key="1">
    <source>
        <dbReference type="SAM" id="Phobius"/>
    </source>
</evidence>
<evidence type="ECO:0000313" key="2">
    <source>
        <dbReference type="EMBL" id="RQX09091.1"/>
    </source>
</evidence>
<feature type="transmembrane region" description="Helical" evidence="1">
    <location>
        <begin position="23"/>
        <end position="49"/>
    </location>
</feature>
<keyword evidence="1" id="KW-0472">Membrane</keyword>
<dbReference type="EMBL" id="QGSY01000180">
    <property type="protein sequence ID" value="RQX09091.1"/>
    <property type="molecule type" value="Genomic_DNA"/>
</dbReference>
<dbReference type="Proteomes" id="UP000266889">
    <property type="component" value="Unassembled WGS sequence"/>
</dbReference>
<proteinExistence type="predicted"/>
<organism evidence="2 3">
    <name type="scientific">Micromonospora arida</name>
    <dbReference type="NCBI Taxonomy" id="2203715"/>
    <lineage>
        <taxon>Bacteria</taxon>
        <taxon>Bacillati</taxon>
        <taxon>Actinomycetota</taxon>
        <taxon>Actinomycetes</taxon>
        <taxon>Micromonosporales</taxon>
        <taxon>Micromonosporaceae</taxon>
        <taxon>Micromonospora</taxon>
    </lineage>
</organism>
<keyword evidence="3" id="KW-1185">Reference proteome</keyword>
<keyword evidence="1" id="KW-0812">Transmembrane</keyword>
<gene>
    <name evidence="2" type="ORF">DLJ58_16305</name>
</gene>
<accession>A0A3N9X7T1</accession>
<dbReference type="AlphaFoldDB" id="A0A3N9X7T1"/>
<comment type="caution">
    <text evidence="2">The sequence shown here is derived from an EMBL/GenBank/DDBJ whole genome shotgun (WGS) entry which is preliminary data.</text>
</comment>
<reference evidence="2 3" key="1">
    <citation type="submission" date="2018-05" db="EMBL/GenBank/DDBJ databases">
        <title>Micromonospora from Atacama Desert.</title>
        <authorList>
            <person name="Carro L."/>
            <person name="Goodfellow M."/>
            <person name="Klenk H.-P."/>
        </authorList>
    </citation>
    <scope>NUCLEOTIDE SEQUENCE [LARGE SCALE GENOMIC DNA]</scope>
    <source>
        <strain evidence="2 3">LB32</strain>
    </source>
</reference>
<evidence type="ECO:0000313" key="3">
    <source>
        <dbReference type="Proteomes" id="UP000266889"/>
    </source>
</evidence>